<dbReference type="Pfam" id="PF00856">
    <property type="entry name" value="SET"/>
    <property type="match status" value="1"/>
</dbReference>
<dbReference type="GeneID" id="95978674"/>
<dbReference type="PROSITE" id="PS50280">
    <property type="entry name" value="SET"/>
    <property type="match status" value="1"/>
</dbReference>
<dbReference type="InterPro" id="IPR001214">
    <property type="entry name" value="SET_dom"/>
</dbReference>
<dbReference type="PANTHER" id="PTHR47332">
    <property type="entry name" value="SET DOMAIN-CONTAINING PROTEIN 5"/>
    <property type="match status" value="1"/>
</dbReference>
<proteinExistence type="predicted"/>
<feature type="compositionally biased region" description="Basic and acidic residues" evidence="1">
    <location>
        <begin position="84"/>
        <end position="98"/>
    </location>
</feature>
<dbReference type="PANTHER" id="PTHR47332:SF2">
    <property type="entry name" value="SET-6"/>
    <property type="match status" value="1"/>
</dbReference>
<dbReference type="CDD" id="cd20071">
    <property type="entry name" value="SET_SMYD"/>
    <property type="match status" value="1"/>
</dbReference>
<gene>
    <name evidence="3" type="ORF">AAFC00_004974</name>
</gene>
<feature type="region of interest" description="Disordered" evidence="1">
    <location>
        <begin position="69"/>
        <end position="111"/>
    </location>
</feature>
<dbReference type="InterPro" id="IPR053185">
    <property type="entry name" value="SET_domain_protein"/>
</dbReference>
<organism evidence="3 4">
    <name type="scientific">Neodothiora populina</name>
    <dbReference type="NCBI Taxonomy" id="2781224"/>
    <lineage>
        <taxon>Eukaryota</taxon>
        <taxon>Fungi</taxon>
        <taxon>Dikarya</taxon>
        <taxon>Ascomycota</taxon>
        <taxon>Pezizomycotina</taxon>
        <taxon>Dothideomycetes</taxon>
        <taxon>Dothideomycetidae</taxon>
        <taxon>Dothideales</taxon>
        <taxon>Dothioraceae</taxon>
        <taxon>Neodothiora</taxon>
    </lineage>
</organism>
<dbReference type="Gene3D" id="2.170.270.10">
    <property type="entry name" value="SET domain"/>
    <property type="match status" value="2"/>
</dbReference>
<keyword evidence="4" id="KW-1185">Reference proteome</keyword>
<comment type="caution">
    <text evidence="3">The sequence shown here is derived from an EMBL/GenBank/DDBJ whole genome shotgun (WGS) entry which is preliminary data.</text>
</comment>
<dbReference type="InterPro" id="IPR046341">
    <property type="entry name" value="SET_dom_sf"/>
</dbReference>
<reference evidence="3 4" key="1">
    <citation type="submission" date="2024-07" db="EMBL/GenBank/DDBJ databases">
        <title>Draft sequence of the Neodothiora populina.</title>
        <authorList>
            <person name="Drown D.D."/>
            <person name="Schuette U.S."/>
            <person name="Buechlein A.B."/>
            <person name="Rusch D.R."/>
            <person name="Winton L.W."/>
            <person name="Adams G.A."/>
        </authorList>
    </citation>
    <scope>NUCLEOTIDE SEQUENCE [LARGE SCALE GENOMIC DNA]</scope>
    <source>
        <strain evidence="3 4">CPC 39397</strain>
    </source>
</reference>
<dbReference type="Gene3D" id="1.25.40.10">
    <property type="entry name" value="Tetratricopeptide repeat domain"/>
    <property type="match status" value="1"/>
</dbReference>
<accession>A0ABR3P439</accession>
<evidence type="ECO:0000259" key="2">
    <source>
        <dbReference type="PROSITE" id="PS50280"/>
    </source>
</evidence>
<sequence>MALYELRQAGPIGLGLFAKRDIPAGTRLIEEEPLLAVPRDAGMTNLVLRSFWDLTPEQRDMYMMLFAREKDEDEDEGENGTEWSDTRELGLVDSDDGKGAAVPGSEDCGEEDEVVVDDDLLEGALGVSDMGNVAEVGMEPGSSQLDESKQSDIAVDLDSAQHGGVGDLLAYDESPKPSHSGSGITDAFEPLSKSNNPATAAFPCTQSPDPPPTCLAATILNIFETNALGCEVTPPSTSSDPRTPPRIYANICLTASRLNHSCLPNVFCSYNNASGTHVVHATRDISRDEQLHSSYIPGTYQTTSSRRAALAKWGFRCECHACSDPRRARSDGQRERLRELQAVYDAERQSFNTDMTQGGVGRAMEALEAMIGIMEAEGLVGPEVGYLCGRLGICCIAARRSQEAVLWLGKKVEILRCCYGEDNPVYFREARLLDILRLRLGSDL</sequence>
<evidence type="ECO:0000313" key="4">
    <source>
        <dbReference type="Proteomes" id="UP001562354"/>
    </source>
</evidence>
<protein>
    <recommendedName>
        <fullName evidence="2">SET domain-containing protein</fullName>
    </recommendedName>
</protein>
<name>A0ABR3P439_9PEZI</name>
<dbReference type="RefSeq" id="XP_069197128.1">
    <property type="nucleotide sequence ID" value="XM_069344693.1"/>
</dbReference>
<dbReference type="SUPFAM" id="SSF82199">
    <property type="entry name" value="SET domain"/>
    <property type="match status" value="1"/>
</dbReference>
<evidence type="ECO:0000313" key="3">
    <source>
        <dbReference type="EMBL" id="KAL1297446.1"/>
    </source>
</evidence>
<dbReference type="InterPro" id="IPR011990">
    <property type="entry name" value="TPR-like_helical_dom_sf"/>
</dbReference>
<dbReference type="SMART" id="SM00317">
    <property type="entry name" value="SET"/>
    <property type="match status" value="1"/>
</dbReference>
<dbReference type="EMBL" id="JBFMKM010000016">
    <property type="protein sequence ID" value="KAL1297446.1"/>
    <property type="molecule type" value="Genomic_DNA"/>
</dbReference>
<dbReference type="Proteomes" id="UP001562354">
    <property type="component" value="Unassembled WGS sequence"/>
</dbReference>
<evidence type="ECO:0000256" key="1">
    <source>
        <dbReference type="SAM" id="MobiDB-lite"/>
    </source>
</evidence>
<feature type="domain" description="SET" evidence="2">
    <location>
        <begin position="1"/>
        <end position="296"/>
    </location>
</feature>